<dbReference type="AlphaFoldDB" id="A0A8K1GCZ5"/>
<keyword evidence="3" id="KW-1185">Reference proteome</keyword>
<feature type="region of interest" description="Disordered" evidence="1">
    <location>
        <begin position="1"/>
        <end position="22"/>
    </location>
</feature>
<dbReference type="Proteomes" id="UP000796761">
    <property type="component" value="Unassembled WGS sequence"/>
</dbReference>
<reference evidence="2" key="1">
    <citation type="submission" date="2019-04" db="EMBL/GenBank/DDBJ databases">
        <title>Genome assembly of Zosterops borbonicus 15179.</title>
        <authorList>
            <person name="Leroy T."/>
            <person name="Anselmetti Y."/>
            <person name="Tilak M.-K."/>
            <person name="Nabholz B."/>
        </authorList>
    </citation>
    <scope>NUCLEOTIDE SEQUENCE</scope>
    <source>
        <strain evidence="2">HGM_15179</strain>
        <tissue evidence="2">Muscle</tissue>
    </source>
</reference>
<evidence type="ECO:0000313" key="2">
    <source>
        <dbReference type="EMBL" id="TRZ15958.1"/>
    </source>
</evidence>
<evidence type="ECO:0000313" key="3">
    <source>
        <dbReference type="Proteomes" id="UP000796761"/>
    </source>
</evidence>
<evidence type="ECO:0000256" key="1">
    <source>
        <dbReference type="SAM" id="MobiDB-lite"/>
    </source>
</evidence>
<accession>A0A8K1GCZ5</accession>
<gene>
    <name evidence="2" type="ORF">HGM15179_011157</name>
</gene>
<name>A0A8K1GCZ5_9PASS</name>
<sequence length="180" mass="20347">MSELDHTADKDPQGVKRQLCPPTFGVHQPGNCDMWSLEQQHAAAGEHREAQPKLPSSETRKCSKGIWRHIVKKKLKIEAVSSREAYGHFGKCDVPVVGTWSDRNTSGQEEVVSGAVGTRQNSLRMHGDVVWFMYQELNSISDFEESDQTFKLAEEREVIRGTVKSTLFYSHLRSLEKESS</sequence>
<proteinExistence type="predicted"/>
<comment type="caution">
    <text evidence="2">The sequence shown here is derived from an EMBL/GenBank/DDBJ whole genome shotgun (WGS) entry which is preliminary data.</text>
</comment>
<feature type="compositionally biased region" description="Basic and acidic residues" evidence="1">
    <location>
        <begin position="1"/>
        <end position="14"/>
    </location>
</feature>
<organism evidence="2 3">
    <name type="scientific">Zosterops borbonicus</name>
    <dbReference type="NCBI Taxonomy" id="364589"/>
    <lineage>
        <taxon>Eukaryota</taxon>
        <taxon>Metazoa</taxon>
        <taxon>Chordata</taxon>
        <taxon>Craniata</taxon>
        <taxon>Vertebrata</taxon>
        <taxon>Euteleostomi</taxon>
        <taxon>Archelosauria</taxon>
        <taxon>Archosauria</taxon>
        <taxon>Dinosauria</taxon>
        <taxon>Saurischia</taxon>
        <taxon>Theropoda</taxon>
        <taxon>Coelurosauria</taxon>
        <taxon>Aves</taxon>
        <taxon>Neognathae</taxon>
        <taxon>Neoaves</taxon>
        <taxon>Telluraves</taxon>
        <taxon>Australaves</taxon>
        <taxon>Passeriformes</taxon>
        <taxon>Sylvioidea</taxon>
        <taxon>Zosteropidae</taxon>
        <taxon>Zosterops</taxon>
    </lineage>
</organism>
<protein>
    <submittedName>
        <fullName evidence="2">Uncharacterized protein</fullName>
    </submittedName>
</protein>
<dbReference type="EMBL" id="SWJQ01000343">
    <property type="protein sequence ID" value="TRZ15958.1"/>
    <property type="molecule type" value="Genomic_DNA"/>
</dbReference>